<feature type="domain" description="Serine aminopeptidase S33" evidence="1">
    <location>
        <begin position="74"/>
        <end position="148"/>
    </location>
</feature>
<dbReference type="Proteomes" id="UP001549799">
    <property type="component" value="Unassembled WGS sequence"/>
</dbReference>
<evidence type="ECO:0000313" key="2">
    <source>
        <dbReference type="EMBL" id="MET6991841.1"/>
    </source>
</evidence>
<keyword evidence="2" id="KW-0378">Hydrolase</keyword>
<comment type="caution">
    <text evidence="2">The sequence shown here is derived from an EMBL/GenBank/DDBJ whole genome shotgun (WGS) entry which is preliminary data.</text>
</comment>
<keyword evidence="3" id="KW-1185">Reference proteome</keyword>
<accession>A0ABV2SXG0</accession>
<proteinExistence type="predicted"/>
<gene>
    <name evidence="2" type="ORF">ABXZ36_14415</name>
</gene>
<dbReference type="InterPro" id="IPR022742">
    <property type="entry name" value="Hydrolase_4"/>
</dbReference>
<dbReference type="RefSeq" id="WP_354616384.1">
    <property type="nucleotide sequence ID" value="NZ_JBEXAE010000008.1"/>
</dbReference>
<dbReference type="InterPro" id="IPR053145">
    <property type="entry name" value="AB_hydrolase_Est10"/>
</dbReference>
<dbReference type="PANTHER" id="PTHR43265">
    <property type="entry name" value="ESTERASE ESTD"/>
    <property type="match status" value="1"/>
</dbReference>
<dbReference type="EMBL" id="JBEXAE010000008">
    <property type="protein sequence ID" value="MET6991841.1"/>
    <property type="molecule type" value="Genomic_DNA"/>
</dbReference>
<sequence>MKNLFLIIVVLPFVLFSQKIIQEELPLKNREIELPGTLSFSETQTKQPLVIFIHGSGNIDRNGNQASVGIKANYIKTLADSLNKRGIAFYRYDKRTATLSNLNKLGTITLLDFVDDAKIAIAQFKKDTRFSSLFLIGHSQGSLIGMMSITPEISGYISIAGPGQSIDKTIIEQLNSQNPDLAKLAKEHFEELMATDTVASVHPFLIQIFAPQNQQFLKSWMFLDPIAEIKKVAIPILLVNGEEDLQVTQKDFQKLKMAQPNAKTELVPHMNHVLKDVYSKTENQNSYFQENFPLSSKLVDLITLFINP</sequence>
<dbReference type="PANTHER" id="PTHR43265:SF1">
    <property type="entry name" value="ESTERASE ESTD"/>
    <property type="match status" value="1"/>
</dbReference>
<protein>
    <submittedName>
        <fullName evidence="2">Alpha/beta fold hydrolase</fullName>
    </submittedName>
</protein>
<dbReference type="SUPFAM" id="SSF53474">
    <property type="entry name" value="alpha/beta-Hydrolases"/>
    <property type="match status" value="1"/>
</dbReference>
<dbReference type="GO" id="GO:0016787">
    <property type="term" value="F:hydrolase activity"/>
    <property type="evidence" value="ECO:0007669"/>
    <property type="project" value="UniProtKB-KW"/>
</dbReference>
<dbReference type="Pfam" id="PF12146">
    <property type="entry name" value="Hydrolase_4"/>
    <property type="match status" value="1"/>
</dbReference>
<reference evidence="2 3" key="1">
    <citation type="submission" date="2024-07" db="EMBL/GenBank/DDBJ databases">
        <title>The genome sequence of type strain Sediminicola arcticus GDMCC 1.2805.</title>
        <authorList>
            <person name="Liu Y."/>
        </authorList>
    </citation>
    <scope>NUCLEOTIDE SEQUENCE [LARGE SCALE GENOMIC DNA]</scope>
    <source>
        <strain evidence="2 3">GDMCC 1.2805</strain>
    </source>
</reference>
<dbReference type="Gene3D" id="3.40.50.1820">
    <property type="entry name" value="alpha/beta hydrolase"/>
    <property type="match status" value="1"/>
</dbReference>
<evidence type="ECO:0000259" key="1">
    <source>
        <dbReference type="Pfam" id="PF12146"/>
    </source>
</evidence>
<dbReference type="InterPro" id="IPR029058">
    <property type="entry name" value="AB_hydrolase_fold"/>
</dbReference>
<organism evidence="2 3">
    <name type="scientific">Sediminicola arcticus</name>
    <dbReference type="NCBI Taxonomy" id="1574308"/>
    <lineage>
        <taxon>Bacteria</taxon>
        <taxon>Pseudomonadati</taxon>
        <taxon>Bacteroidota</taxon>
        <taxon>Flavobacteriia</taxon>
        <taxon>Flavobacteriales</taxon>
        <taxon>Flavobacteriaceae</taxon>
        <taxon>Sediminicola</taxon>
    </lineage>
</organism>
<name>A0ABV2SXG0_9FLAO</name>
<evidence type="ECO:0000313" key="3">
    <source>
        <dbReference type="Proteomes" id="UP001549799"/>
    </source>
</evidence>